<proteinExistence type="predicted"/>
<feature type="coiled-coil region" evidence="4">
    <location>
        <begin position="148"/>
        <end position="195"/>
    </location>
</feature>
<evidence type="ECO:0000256" key="4">
    <source>
        <dbReference type="SAM" id="Coils"/>
    </source>
</evidence>
<dbReference type="EMBL" id="JACAGC010000011">
    <property type="protein sequence ID" value="KAF6333349.1"/>
    <property type="molecule type" value="Genomic_DNA"/>
</dbReference>
<evidence type="ECO:0000256" key="3">
    <source>
        <dbReference type="ARBA" id="ARBA00023054"/>
    </source>
</evidence>
<organism evidence="5 6">
    <name type="scientific">Rhinolophus ferrumequinum</name>
    <name type="common">Greater horseshoe bat</name>
    <dbReference type="NCBI Taxonomy" id="59479"/>
    <lineage>
        <taxon>Eukaryota</taxon>
        <taxon>Metazoa</taxon>
        <taxon>Chordata</taxon>
        <taxon>Craniata</taxon>
        <taxon>Vertebrata</taxon>
        <taxon>Euteleostomi</taxon>
        <taxon>Mammalia</taxon>
        <taxon>Eutheria</taxon>
        <taxon>Laurasiatheria</taxon>
        <taxon>Chiroptera</taxon>
        <taxon>Yinpterochiroptera</taxon>
        <taxon>Rhinolophoidea</taxon>
        <taxon>Rhinolophidae</taxon>
        <taxon>Rhinolophinae</taxon>
        <taxon>Rhinolophus</taxon>
    </lineage>
</organism>
<keyword evidence="2" id="KW-0333">Golgi apparatus</keyword>
<dbReference type="GO" id="GO:0005794">
    <property type="term" value="C:Golgi apparatus"/>
    <property type="evidence" value="ECO:0007669"/>
    <property type="project" value="UniProtKB-SubCell"/>
</dbReference>
<dbReference type="AlphaFoldDB" id="A0A7J7W7D8"/>
<dbReference type="Proteomes" id="UP000585614">
    <property type="component" value="Unassembled WGS sequence"/>
</dbReference>
<accession>A0A7J7W7D8</accession>
<dbReference type="GO" id="GO:0031267">
    <property type="term" value="F:small GTPase binding"/>
    <property type="evidence" value="ECO:0007669"/>
    <property type="project" value="TreeGrafter"/>
</dbReference>
<dbReference type="GO" id="GO:0006888">
    <property type="term" value="P:endoplasmic reticulum to Golgi vesicle-mediated transport"/>
    <property type="evidence" value="ECO:0007669"/>
    <property type="project" value="TreeGrafter"/>
</dbReference>
<dbReference type="GO" id="GO:0007030">
    <property type="term" value="P:Golgi organization"/>
    <property type="evidence" value="ECO:0007669"/>
    <property type="project" value="TreeGrafter"/>
</dbReference>
<comment type="subcellular location">
    <subcellularLocation>
        <location evidence="1">Golgi apparatus</location>
    </subcellularLocation>
</comment>
<dbReference type="PANTHER" id="PTHR18921">
    <property type="entry name" value="MYOSIN HEAVY CHAIN - RELATED"/>
    <property type="match status" value="1"/>
</dbReference>
<dbReference type="PANTHER" id="PTHR18921:SF2">
    <property type="entry name" value="THYROID RECEPTOR-INTERACTING PROTEIN 11"/>
    <property type="match status" value="1"/>
</dbReference>
<gene>
    <name evidence="5" type="ORF">mRhiFer1_008121</name>
</gene>
<evidence type="ECO:0000256" key="2">
    <source>
        <dbReference type="ARBA" id="ARBA00023034"/>
    </source>
</evidence>
<evidence type="ECO:0000313" key="5">
    <source>
        <dbReference type="EMBL" id="KAF6333349.1"/>
    </source>
</evidence>
<feature type="coiled-coil region" evidence="4">
    <location>
        <begin position="28"/>
        <end position="90"/>
    </location>
</feature>
<evidence type="ECO:0000256" key="1">
    <source>
        <dbReference type="ARBA" id="ARBA00004555"/>
    </source>
</evidence>
<keyword evidence="3 4" id="KW-0175">Coiled coil</keyword>
<evidence type="ECO:0008006" key="7">
    <source>
        <dbReference type="Google" id="ProtNLM"/>
    </source>
</evidence>
<evidence type="ECO:0000313" key="6">
    <source>
        <dbReference type="Proteomes" id="UP000585614"/>
    </source>
</evidence>
<comment type="caution">
    <text evidence="5">The sequence shown here is derived from an EMBL/GenBank/DDBJ whole genome shotgun (WGS) entry which is preliminary data.</text>
</comment>
<reference evidence="5 6" key="1">
    <citation type="journal article" date="2020" name="Nature">
        <title>Six reference-quality genomes reveal evolution of bat adaptations.</title>
        <authorList>
            <person name="Jebb D."/>
            <person name="Huang Z."/>
            <person name="Pippel M."/>
            <person name="Hughes G.M."/>
            <person name="Lavrichenko K."/>
            <person name="Devanna P."/>
            <person name="Winkler S."/>
            <person name="Jermiin L.S."/>
            <person name="Skirmuntt E.C."/>
            <person name="Katzourakis A."/>
            <person name="Burkitt-Gray L."/>
            <person name="Ray D.A."/>
            <person name="Sullivan K.A.M."/>
            <person name="Roscito J.G."/>
            <person name="Kirilenko B.M."/>
            <person name="Davalos L.M."/>
            <person name="Corthals A.P."/>
            <person name="Power M.L."/>
            <person name="Jones G."/>
            <person name="Ransome R.D."/>
            <person name="Dechmann D.K.N."/>
            <person name="Locatelli A.G."/>
            <person name="Puechmaille S.J."/>
            <person name="Fedrigo O."/>
            <person name="Jarvis E.D."/>
            <person name="Hiller M."/>
            <person name="Vernes S.C."/>
            <person name="Myers E.W."/>
            <person name="Teeling E.C."/>
        </authorList>
    </citation>
    <scope>NUCLEOTIDE SEQUENCE [LARGE SCALE GENOMIC DNA]</scope>
    <source>
        <strain evidence="5">MRhiFer1</strain>
        <tissue evidence="5">Lung</tissue>
    </source>
</reference>
<sequence>MRLVNQLRLSSRKIWRSRLLMLPFTQDVVDLQQQLQDYAMKREQLLAVLSEKTRENSHMKTEYHKMMDIVAAEEAALIKLQDENNKLSTRFKSSGQDMFRETVQNLSHIIREKDIEINALSQKCQTLLTGLQTSSTRNEVGGVNSNQLEELLQERDKLKQVKKMEEWKQQVISTVQNMQHESAQLQEELHQLQAQVLVDSDSKLQADYAGLNQRNKQGKGNRVSSITRDKYEIFYEAAREFECHSVKEKALAFEQLLKVKEQGKTGELNQLLNAVKSLQEKTVTFQKERDQVMLALKQEQMENTAVQNEIYFHFKETVIQTLSLIIIK</sequence>
<name>A0A7J7W7D8_RHIFE</name>
<protein>
    <recommendedName>
        <fullName evidence="7">Thyroid hormone receptor interactor 11</fullName>
    </recommendedName>
</protein>